<name>A0AAD9VN71_9HYME</name>
<reference evidence="2" key="2">
    <citation type="journal article" date="2023" name="Commun. Biol.">
        <title>Intrasexual cuticular hydrocarbon dimorphism in a wasp sheds light on hydrocarbon biosynthesis genes in Hymenoptera.</title>
        <authorList>
            <person name="Moris V.C."/>
            <person name="Podsiadlowski L."/>
            <person name="Martin S."/>
            <person name="Oeyen J.P."/>
            <person name="Donath A."/>
            <person name="Petersen M."/>
            <person name="Wilbrandt J."/>
            <person name="Misof B."/>
            <person name="Liedtke D."/>
            <person name="Thamm M."/>
            <person name="Scheiner R."/>
            <person name="Schmitt T."/>
            <person name="Niehuis O."/>
        </authorList>
    </citation>
    <scope>NUCLEOTIDE SEQUENCE</scope>
    <source>
        <strain evidence="2">GBR_01_08_01A</strain>
    </source>
</reference>
<reference evidence="2" key="1">
    <citation type="submission" date="2021-08" db="EMBL/GenBank/DDBJ databases">
        <authorList>
            <person name="Misof B."/>
            <person name="Oliver O."/>
            <person name="Podsiadlowski L."/>
            <person name="Donath A."/>
            <person name="Peters R."/>
            <person name="Mayer C."/>
            <person name="Rust J."/>
            <person name="Gunkel S."/>
            <person name="Lesny P."/>
            <person name="Martin S."/>
            <person name="Oeyen J.P."/>
            <person name="Petersen M."/>
            <person name="Panagiotis P."/>
            <person name="Wilbrandt J."/>
            <person name="Tanja T."/>
        </authorList>
    </citation>
    <scope>NUCLEOTIDE SEQUENCE</scope>
    <source>
        <strain evidence="2">GBR_01_08_01A</strain>
        <tissue evidence="2">Thorax + abdomen</tissue>
    </source>
</reference>
<sequence>MQRMEPGTSSTYNVVNPRNIVMYRNKTIAKEPRTEENSNNFNNANDYLEGLTNDLRSPESEISQDSEDYYDVTMTKL</sequence>
<comment type="caution">
    <text evidence="2">The sequence shown here is derived from an EMBL/GenBank/DDBJ whole genome shotgun (WGS) entry which is preliminary data.</text>
</comment>
<feature type="region of interest" description="Disordered" evidence="1">
    <location>
        <begin position="31"/>
        <end position="77"/>
    </location>
</feature>
<proteinExistence type="predicted"/>
<dbReference type="EMBL" id="JAIFRP010000063">
    <property type="protein sequence ID" value="KAK2580010.1"/>
    <property type="molecule type" value="Genomic_DNA"/>
</dbReference>
<dbReference type="AlphaFoldDB" id="A0AAD9VN71"/>
<dbReference type="Proteomes" id="UP001258017">
    <property type="component" value="Unassembled WGS sequence"/>
</dbReference>
<keyword evidence="3" id="KW-1185">Reference proteome</keyword>
<evidence type="ECO:0000313" key="3">
    <source>
        <dbReference type="Proteomes" id="UP001258017"/>
    </source>
</evidence>
<gene>
    <name evidence="2" type="ORF">KPH14_007666</name>
</gene>
<organism evidence="2 3">
    <name type="scientific">Odynerus spinipes</name>
    <dbReference type="NCBI Taxonomy" id="1348599"/>
    <lineage>
        <taxon>Eukaryota</taxon>
        <taxon>Metazoa</taxon>
        <taxon>Ecdysozoa</taxon>
        <taxon>Arthropoda</taxon>
        <taxon>Hexapoda</taxon>
        <taxon>Insecta</taxon>
        <taxon>Pterygota</taxon>
        <taxon>Neoptera</taxon>
        <taxon>Endopterygota</taxon>
        <taxon>Hymenoptera</taxon>
        <taxon>Apocrita</taxon>
        <taxon>Aculeata</taxon>
        <taxon>Vespoidea</taxon>
        <taxon>Vespidae</taxon>
        <taxon>Eumeninae</taxon>
        <taxon>Odynerus</taxon>
    </lineage>
</organism>
<protein>
    <submittedName>
        <fullName evidence="2">Uncharacterized protein</fullName>
    </submittedName>
</protein>
<accession>A0AAD9VN71</accession>
<evidence type="ECO:0000256" key="1">
    <source>
        <dbReference type="SAM" id="MobiDB-lite"/>
    </source>
</evidence>
<evidence type="ECO:0000313" key="2">
    <source>
        <dbReference type="EMBL" id="KAK2580010.1"/>
    </source>
</evidence>